<dbReference type="GO" id="GO:0046872">
    <property type="term" value="F:metal ion binding"/>
    <property type="evidence" value="ECO:0007669"/>
    <property type="project" value="UniProtKB-KW"/>
</dbReference>
<dbReference type="Pfam" id="PF00571">
    <property type="entry name" value="CBS"/>
    <property type="match status" value="2"/>
</dbReference>
<dbReference type="InterPro" id="IPR036739">
    <property type="entry name" value="SLC41_membr_dom_sf"/>
</dbReference>
<keyword evidence="5 9" id="KW-0460">Magnesium</keyword>
<keyword evidence="12" id="KW-1185">Reference proteome</keyword>
<protein>
    <recommendedName>
        <fullName evidence="9">Magnesium transporter MgtE</fullName>
    </recommendedName>
</protein>
<keyword evidence="7 9" id="KW-0472">Membrane</keyword>
<dbReference type="Gene3D" id="1.25.60.10">
    <property type="entry name" value="MgtE N-terminal domain-like"/>
    <property type="match status" value="1"/>
</dbReference>
<keyword evidence="8" id="KW-0129">CBS domain</keyword>
<dbReference type="PANTHER" id="PTHR41394:SF8">
    <property type="entry name" value="MAGNESIUM TRANSPORTER MGTE"/>
    <property type="match status" value="1"/>
</dbReference>
<proteinExistence type="inferred from homology"/>
<evidence type="ECO:0000256" key="3">
    <source>
        <dbReference type="ARBA" id="ARBA00022448"/>
    </source>
</evidence>
<reference evidence="11 12" key="1">
    <citation type="submission" date="2018-03" db="EMBL/GenBank/DDBJ databases">
        <title>Genome assembly of novel Miniimonas species PCH200.</title>
        <authorList>
            <person name="Thakur V."/>
            <person name="Kumar V."/>
            <person name="Singh D."/>
        </authorList>
    </citation>
    <scope>NUCLEOTIDE SEQUENCE [LARGE SCALE GENOMIC DNA]</scope>
    <source>
        <strain evidence="11 12">PCH200</strain>
    </source>
</reference>
<dbReference type="SMART" id="SM00924">
    <property type="entry name" value="MgtE_N"/>
    <property type="match status" value="1"/>
</dbReference>
<feature type="domain" description="CBS" evidence="10">
    <location>
        <begin position="208"/>
        <end position="264"/>
    </location>
</feature>
<sequence length="460" mass="49069">MSPSTIGSQTLDLHQAIAIGNPKAIDLWLDVVDDPRLRSDQLTDLTPAEVVRLGELMPVAVAADVMDTLDLHVVVDALRVIPTPRAAAVLDALESDRAAEILRELTPAEREPLVAAIPAEHAAVLRGLLTWPDESAAAHMVPEVLTVGGTVTAAEAIRQVREHSAKMRQDAHIGAYVFSVDDERRLHGVVSFRELVLADADTPVAHLVESDVITVGPLTDQEEAARVVVAHRLLAIPVVDDDGRLLGVLTSDDANDIAQEEATEDAELQGGSQPLEIPYLRASPFLLWRKRIIWLLVLFVAAAYTGTVMQAFEDELEAVVVLAFFIPLLIGTGGNTGTQITTTLIRAMSTDNVRLRDVGRVLRKEMATGALVAAAMAAAGLLRAWTLGVGGPVMVTVSVALVAIVLWSSLIASVIPLLLKKLRVDPAVVSGPMISTIVDGTGLIIYFTTAKLLLPELAGL</sequence>
<keyword evidence="9" id="KW-0479">Metal-binding</keyword>
<evidence type="ECO:0000256" key="7">
    <source>
        <dbReference type="ARBA" id="ARBA00023136"/>
    </source>
</evidence>
<dbReference type="SMART" id="SM00116">
    <property type="entry name" value="CBS"/>
    <property type="match status" value="1"/>
</dbReference>
<keyword evidence="4 9" id="KW-0812">Transmembrane</keyword>
<dbReference type="RefSeq" id="WP_109230976.1">
    <property type="nucleotide sequence ID" value="NZ_PYHR01000002.1"/>
</dbReference>
<evidence type="ECO:0000259" key="10">
    <source>
        <dbReference type="PROSITE" id="PS51371"/>
    </source>
</evidence>
<dbReference type="SUPFAM" id="SSF161093">
    <property type="entry name" value="MgtE membrane domain-like"/>
    <property type="match status" value="1"/>
</dbReference>
<dbReference type="InterPro" id="IPR006668">
    <property type="entry name" value="Mg_transptr_MgtE_intracell_dom"/>
</dbReference>
<feature type="transmembrane region" description="Helical" evidence="9">
    <location>
        <begin position="431"/>
        <end position="454"/>
    </location>
</feature>
<accession>A0A2U2A048</accession>
<evidence type="ECO:0000313" key="12">
    <source>
        <dbReference type="Proteomes" id="UP000245166"/>
    </source>
</evidence>
<keyword evidence="9" id="KW-1003">Cell membrane</keyword>
<dbReference type="SUPFAM" id="SSF54631">
    <property type="entry name" value="CBS-domain pair"/>
    <property type="match status" value="1"/>
</dbReference>
<dbReference type="CDD" id="cd04606">
    <property type="entry name" value="CBS_pair_Mg_transporter"/>
    <property type="match status" value="1"/>
</dbReference>
<dbReference type="GO" id="GO:0005886">
    <property type="term" value="C:plasma membrane"/>
    <property type="evidence" value="ECO:0007669"/>
    <property type="project" value="UniProtKB-SubCell"/>
</dbReference>
<dbReference type="PROSITE" id="PS51371">
    <property type="entry name" value="CBS"/>
    <property type="match status" value="1"/>
</dbReference>
<dbReference type="OrthoDB" id="9790355at2"/>
<evidence type="ECO:0000256" key="4">
    <source>
        <dbReference type="ARBA" id="ARBA00022692"/>
    </source>
</evidence>
<name>A0A2U2A048_9MICO</name>
<dbReference type="Pfam" id="PF03448">
    <property type="entry name" value="MgtE_N"/>
    <property type="match status" value="1"/>
</dbReference>
<comment type="similarity">
    <text evidence="2 9">Belongs to the SLC41A transporter family.</text>
</comment>
<dbReference type="InterPro" id="IPR038076">
    <property type="entry name" value="MgtE_N_sf"/>
</dbReference>
<evidence type="ECO:0000256" key="1">
    <source>
        <dbReference type="ARBA" id="ARBA00004141"/>
    </source>
</evidence>
<dbReference type="EMBL" id="PYHR01000002">
    <property type="protein sequence ID" value="PWD52591.1"/>
    <property type="molecule type" value="Genomic_DNA"/>
</dbReference>
<evidence type="ECO:0000313" key="11">
    <source>
        <dbReference type="EMBL" id="PWD52591.1"/>
    </source>
</evidence>
<evidence type="ECO:0000256" key="2">
    <source>
        <dbReference type="ARBA" id="ARBA00009749"/>
    </source>
</evidence>
<evidence type="ECO:0000256" key="8">
    <source>
        <dbReference type="PROSITE-ProRule" id="PRU00703"/>
    </source>
</evidence>
<dbReference type="Proteomes" id="UP000245166">
    <property type="component" value="Unassembled WGS sequence"/>
</dbReference>
<keyword evidence="6 9" id="KW-1133">Transmembrane helix</keyword>
<dbReference type="AlphaFoldDB" id="A0A2U2A048"/>
<organism evidence="11 12">
    <name type="scientific">Serinibacter arcticus</name>
    <dbReference type="NCBI Taxonomy" id="1655435"/>
    <lineage>
        <taxon>Bacteria</taxon>
        <taxon>Bacillati</taxon>
        <taxon>Actinomycetota</taxon>
        <taxon>Actinomycetes</taxon>
        <taxon>Micrococcales</taxon>
        <taxon>Beutenbergiaceae</taxon>
        <taxon>Serinibacter</taxon>
    </lineage>
</organism>
<keyword evidence="3 9" id="KW-0813">Transport</keyword>
<evidence type="ECO:0000256" key="5">
    <source>
        <dbReference type="ARBA" id="ARBA00022842"/>
    </source>
</evidence>
<dbReference type="GO" id="GO:0015095">
    <property type="term" value="F:magnesium ion transmembrane transporter activity"/>
    <property type="evidence" value="ECO:0007669"/>
    <property type="project" value="UniProtKB-UniRule"/>
</dbReference>
<comment type="function">
    <text evidence="9">Acts as a magnesium transporter.</text>
</comment>
<feature type="transmembrane region" description="Helical" evidence="9">
    <location>
        <begin position="318"/>
        <end position="345"/>
    </location>
</feature>
<gene>
    <name evidence="11" type="primary">mgtE</name>
    <name evidence="11" type="ORF">C8046_15200</name>
</gene>
<comment type="subunit">
    <text evidence="9">Homodimer.</text>
</comment>
<dbReference type="NCBIfam" id="TIGR00400">
    <property type="entry name" value="mgtE"/>
    <property type="match status" value="1"/>
</dbReference>
<comment type="subcellular location">
    <subcellularLocation>
        <location evidence="9">Cell membrane</location>
        <topology evidence="9">Multi-pass membrane protein</topology>
    </subcellularLocation>
    <subcellularLocation>
        <location evidence="1">Membrane</location>
        <topology evidence="1">Multi-pass membrane protein</topology>
    </subcellularLocation>
</comment>
<dbReference type="SUPFAM" id="SSF158791">
    <property type="entry name" value="MgtE N-terminal domain-like"/>
    <property type="match status" value="1"/>
</dbReference>
<feature type="transmembrane region" description="Helical" evidence="9">
    <location>
        <begin position="366"/>
        <end position="385"/>
    </location>
</feature>
<dbReference type="InterPro" id="IPR006667">
    <property type="entry name" value="SLC41_membr_dom"/>
</dbReference>
<dbReference type="Gene3D" id="3.10.580.10">
    <property type="entry name" value="CBS-domain"/>
    <property type="match status" value="1"/>
</dbReference>
<evidence type="ECO:0000256" key="9">
    <source>
        <dbReference type="RuleBase" id="RU362011"/>
    </source>
</evidence>
<dbReference type="PANTHER" id="PTHR41394">
    <property type="entry name" value="MAGNESIUM TRANSPORTER MGTE"/>
    <property type="match status" value="1"/>
</dbReference>
<feature type="transmembrane region" description="Helical" evidence="9">
    <location>
        <begin position="292"/>
        <end position="312"/>
    </location>
</feature>
<comment type="caution">
    <text evidence="11">The sequence shown here is derived from an EMBL/GenBank/DDBJ whole genome shotgun (WGS) entry which is preliminary data.</text>
</comment>
<dbReference type="InterPro" id="IPR046342">
    <property type="entry name" value="CBS_dom_sf"/>
</dbReference>
<dbReference type="Gene3D" id="1.10.357.20">
    <property type="entry name" value="SLC41 divalent cation transporters, integral membrane domain"/>
    <property type="match status" value="1"/>
</dbReference>
<evidence type="ECO:0000256" key="6">
    <source>
        <dbReference type="ARBA" id="ARBA00022989"/>
    </source>
</evidence>
<dbReference type="Pfam" id="PF01769">
    <property type="entry name" value="MgtE"/>
    <property type="match status" value="1"/>
</dbReference>
<dbReference type="InterPro" id="IPR006669">
    <property type="entry name" value="MgtE_transporter"/>
</dbReference>
<feature type="transmembrane region" description="Helical" evidence="9">
    <location>
        <begin position="397"/>
        <end position="419"/>
    </location>
</feature>
<dbReference type="InterPro" id="IPR000644">
    <property type="entry name" value="CBS_dom"/>
</dbReference>